<feature type="transmembrane region" description="Helical" evidence="1">
    <location>
        <begin position="248"/>
        <end position="279"/>
    </location>
</feature>
<dbReference type="VEuPathDB" id="AmoebaDB:EHI_046610"/>
<proteinExistence type="predicted"/>
<dbReference type="VEuPathDB" id="AmoebaDB:EHI7A_111970"/>
<accession>A0A5K1U0T0</accession>
<dbReference type="Proteomes" id="UP000078387">
    <property type="component" value="Unassembled WGS sequence"/>
</dbReference>
<organism evidence="2 3">
    <name type="scientific">Entamoeba histolytica</name>
    <dbReference type="NCBI Taxonomy" id="5759"/>
    <lineage>
        <taxon>Eukaryota</taxon>
        <taxon>Amoebozoa</taxon>
        <taxon>Evosea</taxon>
        <taxon>Archamoebae</taxon>
        <taxon>Mastigamoebida</taxon>
        <taxon>Entamoebidae</taxon>
        <taxon>Entamoeba</taxon>
    </lineage>
</organism>
<sequence>MSETSEDHSTFYDFPLQKIVISIEYLVIAVLCFIQSLRIVKNHHKCCGFQNLLIIFLICWCLFRISDLMIRFFLILFTHQPDDFIDQTTSVEWLISDIPSFVMVALLSFFIYYYLFLIHTSHWQYAKLVSIVIIITINLFHIFSLISIDISLMIKPTTAAIHLTFCCSSFVYLLVVGGLLYVSVRIFFINPHVLEQSHPKPSAMGVCGLVISLAISTRLIYDFSSAIVGQSILSLLCSNESSFCSEHFGIVVFFSQIIEVVLMSLWEIVPLTALVILFWNIPSNKSYDPFPHFQYLVEETDDSSYVTYDATTPLI</sequence>
<dbReference type="VEuPathDB" id="AmoebaDB:EHI5A_154440"/>
<feature type="transmembrane region" description="Helical" evidence="1">
    <location>
        <begin position="52"/>
        <end position="78"/>
    </location>
</feature>
<evidence type="ECO:0000256" key="1">
    <source>
        <dbReference type="SAM" id="Phobius"/>
    </source>
</evidence>
<feature type="transmembrane region" description="Helical" evidence="1">
    <location>
        <begin position="203"/>
        <end position="221"/>
    </location>
</feature>
<gene>
    <name evidence="2" type="ORF">CL6EHI_046610</name>
</gene>
<dbReference type="VEuPathDB" id="AmoebaDB:EHI8A_121380"/>
<dbReference type="EMBL" id="BDEQ01000001">
    <property type="protein sequence ID" value="GAT97395.1"/>
    <property type="molecule type" value="Genomic_DNA"/>
</dbReference>
<feature type="transmembrane region" description="Helical" evidence="1">
    <location>
        <begin position="160"/>
        <end position="182"/>
    </location>
</feature>
<name>A0A5K1U0T0_ENTHI</name>
<keyword evidence="1" id="KW-0812">Transmembrane</keyword>
<keyword evidence="1" id="KW-1133">Transmembrane helix</keyword>
<evidence type="ECO:0000313" key="3">
    <source>
        <dbReference type="Proteomes" id="UP000078387"/>
    </source>
</evidence>
<feature type="transmembrane region" description="Helical" evidence="1">
    <location>
        <begin position="20"/>
        <end position="40"/>
    </location>
</feature>
<comment type="caution">
    <text evidence="2">The sequence shown here is derived from an EMBL/GenBank/DDBJ whole genome shotgun (WGS) entry which is preliminary data.</text>
</comment>
<dbReference type="AlphaFoldDB" id="A0A5K1U0T0"/>
<feature type="transmembrane region" description="Helical" evidence="1">
    <location>
        <begin position="128"/>
        <end position="154"/>
    </location>
</feature>
<feature type="transmembrane region" description="Helical" evidence="1">
    <location>
        <begin position="98"/>
        <end position="116"/>
    </location>
</feature>
<protein>
    <recommendedName>
        <fullName evidence="4">THH1/TOM1/TOM3 domain-containing protein</fullName>
    </recommendedName>
</protein>
<dbReference type="OMA" id="HTLEQSH"/>
<reference evidence="2 3" key="1">
    <citation type="submission" date="2016-05" db="EMBL/GenBank/DDBJ databases">
        <title>First whole genome sequencing of Entamoeba histolytica HM1:IMSS-clone-6.</title>
        <authorList>
            <person name="Mukherjee Avik.K."/>
            <person name="Izumyama S."/>
            <person name="Nakada-Tsukui K."/>
            <person name="Nozaki T."/>
        </authorList>
    </citation>
    <scope>NUCLEOTIDE SEQUENCE [LARGE SCALE GENOMIC DNA]</scope>
    <source>
        <strain evidence="2 3">HM1:IMSS clone 6</strain>
    </source>
</reference>
<evidence type="ECO:0000313" key="2">
    <source>
        <dbReference type="EMBL" id="GAT97395.1"/>
    </source>
</evidence>
<dbReference type="VEuPathDB" id="AmoebaDB:KM1_193030"/>
<evidence type="ECO:0008006" key="4">
    <source>
        <dbReference type="Google" id="ProtNLM"/>
    </source>
</evidence>
<keyword evidence="1" id="KW-0472">Membrane</keyword>